<evidence type="ECO:0000256" key="8">
    <source>
        <dbReference type="ARBA" id="ARBA00023224"/>
    </source>
</evidence>
<name>A0A8D2LSF0_VARKO</name>
<dbReference type="PANTHER" id="PTHR11334:SF68">
    <property type="entry name" value="G-PROTEIN COUPLED RECEPTORS FAMILY 1 PROFILE DOMAIN-CONTAINING PROTEIN-RELATED"/>
    <property type="match status" value="1"/>
</dbReference>
<dbReference type="FunFam" id="1.20.1070.10:FF:000193">
    <property type="entry name" value="Mas-related G-protein coupled receptor member E"/>
    <property type="match status" value="1"/>
</dbReference>
<keyword evidence="7" id="KW-0675">Receptor</keyword>
<feature type="transmembrane region" description="Helical" evidence="10">
    <location>
        <begin position="232"/>
        <end position="255"/>
    </location>
</feature>
<comment type="subcellular location">
    <subcellularLocation>
        <location evidence="1">Cell membrane</location>
        <topology evidence="1">Multi-pass membrane protein</topology>
    </subcellularLocation>
</comment>
<evidence type="ECO:0000256" key="4">
    <source>
        <dbReference type="ARBA" id="ARBA00022989"/>
    </source>
</evidence>
<evidence type="ECO:0000259" key="11">
    <source>
        <dbReference type="PROSITE" id="PS50262"/>
    </source>
</evidence>
<keyword evidence="5" id="KW-0297">G-protein coupled receptor</keyword>
<dbReference type="PRINTS" id="PR02108">
    <property type="entry name" value="MRGPCRFAMILY"/>
</dbReference>
<sequence length="309" mass="35354">MTEMTPTTLWPQNNRTGCKFDSQSGAVTVYIISQFICLFGLLGNSIVLWFLRLFIRKNPIIPYIFSLALADAAYLLCCLVIAWCLPILILFKVELSSYSTGLYLLTVISVERCLGALCPFWYRFRRPEWVSSAVSIGLWSLAILQSGLSIFFLWERSVNRKIDKAINAFNLLICTPVMILSSLTLFAKVKCCSHPQNQPGHLHMTILLTVFFFVLCAVPLSVMTLFREYVNGFPGIFYLLASVNSSINPAIYFLVGCHRERWFREPLLLILQRALKEEKDSKRYVQLQLMLDSRLGPATFTTSESLHYW</sequence>
<feature type="transmembrane region" description="Helical" evidence="10">
    <location>
        <begin position="166"/>
        <end position="186"/>
    </location>
</feature>
<keyword evidence="13" id="KW-1185">Reference proteome</keyword>
<dbReference type="Proteomes" id="UP000694545">
    <property type="component" value="Unplaced"/>
</dbReference>
<keyword evidence="2" id="KW-1003">Cell membrane</keyword>
<feature type="transmembrane region" description="Helical" evidence="10">
    <location>
        <begin position="29"/>
        <end position="51"/>
    </location>
</feature>
<proteinExistence type="inferred from homology"/>
<dbReference type="InterPro" id="IPR000276">
    <property type="entry name" value="GPCR_Rhodpsn"/>
</dbReference>
<evidence type="ECO:0000256" key="3">
    <source>
        <dbReference type="ARBA" id="ARBA00022692"/>
    </source>
</evidence>
<protein>
    <recommendedName>
        <fullName evidence="11">G-protein coupled receptors family 1 profile domain-containing protein</fullName>
    </recommendedName>
</protein>
<feature type="domain" description="G-protein coupled receptors family 1 profile" evidence="11">
    <location>
        <begin position="43"/>
        <end position="252"/>
    </location>
</feature>
<dbReference type="PRINTS" id="PR00237">
    <property type="entry name" value="GPCRRHODOPSN"/>
</dbReference>
<evidence type="ECO:0000313" key="13">
    <source>
        <dbReference type="Proteomes" id="UP000694545"/>
    </source>
</evidence>
<dbReference type="GO" id="GO:0005886">
    <property type="term" value="C:plasma membrane"/>
    <property type="evidence" value="ECO:0007669"/>
    <property type="project" value="UniProtKB-SubCell"/>
</dbReference>
<feature type="transmembrane region" description="Helical" evidence="10">
    <location>
        <begin position="134"/>
        <end position="154"/>
    </location>
</feature>
<reference evidence="12" key="2">
    <citation type="submission" date="2025-09" db="UniProtKB">
        <authorList>
            <consortium name="Ensembl"/>
        </authorList>
    </citation>
    <scope>IDENTIFICATION</scope>
</reference>
<dbReference type="InterPro" id="IPR017452">
    <property type="entry name" value="GPCR_Rhodpsn_7TM"/>
</dbReference>
<evidence type="ECO:0000256" key="10">
    <source>
        <dbReference type="SAM" id="Phobius"/>
    </source>
</evidence>
<reference evidence="12" key="1">
    <citation type="submission" date="2025-08" db="UniProtKB">
        <authorList>
            <consortium name="Ensembl"/>
        </authorList>
    </citation>
    <scope>IDENTIFICATION</scope>
</reference>
<evidence type="ECO:0000256" key="2">
    <source>
        <dbReference type="ARBA" id="ARBA00022475"/>
    </source>
</evidence>
<comment type="similarity">
    <text evidence="9">Belongs to the G-protein coupled receptor 1 family. Mas subfamily.</text>
</comment>
<evidence type="ECO:0000256" key="5">
    <source>
        <dbReference type="ARBA" id="ARBA00023040"/>
    </source>
</evidence>
<dbReference type="Ensembl" id="ENSVKKT00000026652.1">
    <property type="protein sequence ID" value="ENSVKKP00000026016.1"/>
    <property type="gene ID" value="ENSVKKG00000017034.1"/>
</dbReference>
<feature type="transmembrane region" description="Helical" evidence="10">
    <location>
        <begin position="101"/>
        <end position="122"/>
    </location>
</feature>
<keyword evidence="3 10" id="KW-0812">Transmembrane</keyword>
<keyword evidence="8" id="KW-0807">Transducer</keyword>
<dbReference type="OMA" id="QFICLFG"/>
<organism evidence="12 13">
    <name type="scientific">Varanus komodoensis</name>
    <name type="common">Komodo dragon</name>
    <dbReference type="NCBI Taxonomy" id="61221"/>
    <lineage>
        <taxon>Eukaryota</taxon>
        <taxon>Metazoa</taxon>
        <taxon>Chordata</taxon>
        <taxon>Craniata</taxon>
        <taxon>Vertebrata</taxon>
        <taxon>Euteleostomi</taxon>
        <taxon>Lepidosauria</taxon>
        <taxon>Squamata</taxon>
        <taxon>Bifurcata</taxon>
        <taxon>Unidentata</taxon>
        <taxon>Episquamata</taxon>
        <taxon>Toxicofera</taxon>
        <taxon>Anguimorpha</taxon>
        <taxon>Paleoanguimorpha</taxon>
        <taxon>Varanoidea</taxon>
        <taxon>Varanidae</taxon>
        <taxon>Varanus</taxon>
    </lineage>
</organism>
<keyword evidence="6 10" id="KW-0472">Membrane</keyword>
<evidence type="ECO:0000256" key="7">
    <source>
        <dbReference type="ARBA" id="ARBA00023170"/>
    </source>
</evidence>
<keyword evidence="4 10" id="KW-1133">Transmembrane helix</keyword>
<dbReference type="Gene3D" id="1.20.1070.10">
    <property type="entry name" value="Rhodopsin 7-helix transmembrane proteins"/>
    <property type="match status" value="1"/>
</dbReference>
<feature type="transmembrane region" description="Helical" evidence="10">
    <location>
        <begin position="63"/>
        <end position="89"/>
    </location>
</feature>
<feature type="transmembrane region" description="Helical" evidence="10">
    <location>
        <begin position="206"/>
        <end position="226"/>
    </location>
</feature>
<evidence type="ECO:0000256" key="1">
    <source>
        <dbReference type="ARBA" id="ARBA00004651"/>
    </source>
</evidence>
<evidence type="ECO:0000256" key="9">
    <source>
        <dbReference type="ARBA" id="ARBA00061394"/>
    </source>
</evidence>
<evidence type="ECO:0000313" key="12">
    <source>
        <dbReference type="Ensembl" id="ENSVKKP00000026016.1"/>
    </source>
</evidence>
<dbReference type="PROSITE" id="PS50262">
    <property type="entry name" value="G_PROTEIN_RECEP_F1_2"/>
    <property type="match status" value="1"/>
</dbReference>
<dbReference type="AlphaFoldDB" id="A0A8D2LSF0"/>
<dbReference type="PANTHER" id="PTHR11334">
    <property type="entry name" value="MAS-RELATED G-PROTEIN COUPLED RECEPTOR"/>
    <property type="match status" value="1"/>
</dbReference>
<dbReference type="GO" id="GO:0004930">
    <property type="term" value="F:G protein-coupled receptor activity"/>
    <property type="evidence" value="ECO:0007669"/>
    <property type="project" value="UniProtKB-KW"/>
</dbReference>
<dbReference type="SUPFAM" id="SSF81321">
    <property type="entry name" value="Family A G protein-coupled receptor-like"/>
    <property type="match status" value="1"/>
</dbReference>
<dbReference type="InterPro" id="IPR026234">
    <property type="entry name" value="MRGPCRFAMILY"/>
</dbReference>
<evidence type="ECO:0000256" key="6">
    <source>
        <dbReference type="ARBA" id="ARBA00023136"/>
    </source>
</evidence>
<accession>A0A8D2LSF0</accession>